<dbReference type="OrthoDB" id="1863935at2759"/>
<evidence type="ECO:0000313" key="3">
    <source>
        <dbReference type="Proteomes" id="UP000694251"/>
    </source>
</evidence>
<proteinExistence type="predicted"/>
<evidence type="ECO:0000313" key="2">
    <source>
        <dbReference type="EMBL" id="KAG7583863.1"/>
    </source>
</evidence>
<dbReference type="Proteomes" id="UP000694251">
    <property type="component" value="Chromosome 8"/>
</dbReference>
<dbReference type="AlphaFoldDB" id="A0A8T2BCW2"/>
<feature type="domain" description="KIB1-4 beta-propeller" evidence="1">
    <location>
        <begin position="51"/>
        <end position="223"/>
    </location>
</feature>
<gene>
    <name evidence="2" type="ORF">ISN44_As08g033650</name>
</gene>
<name>A0A8T2BCW2_ARASU</name>
<accession>A0A8T2BCW2</accession>
<comment type="caution">
    <text evidence="2">The sequence shown here is derived from an EMBL/GenBank/DDBJ whole genome shotgun (WGS) entry which is preliminary data.</text>
</comment>
<dbReference type="PANTHER" id="PTHR33127">
    <property type="entry name" value="TRANSMEMBRANE PROTEIN"/>
    <property type="match status" value="1"/>
</dbReference>
<dbReference type="PANTHER" id="PTHR33127:SF54">
    <property type="entry name" value="F-BOX DOMAIN-CONTAINING PROTEIN"/>
    <property type="match status" value="1"/>
</dbReference>
<evidence type="ECO:0000259" key="1">
    <source>
        <dbReference type="Pfam" id="PF03478"/>
    </source>
</evidence>
<dbReference type="EMBL" id="JAEFBJ010000008">
    <property type="protein sequence ID" value="KAG7583863.1"/>
    <property type="molecule type" value="Genomic_DNA"/>
</dbReference>
<dbReference type="InterPro" id="IPR005174">
    <property type="entry name" value="KIB1-4_b-propeller"/>
</dbReference>
<sequence length="325" mass="37752">MSRLIVKDNIQASAVCKTWYKASVSVRMKEHHLWHMKYPSSIGSKRPFEFYDPLHNVTYTMEFPEMAGMTVYYSKDGWLLMCNGHSSEIFFFNPFTRKLINLPFCETSNESVVFTSAPTSDDCLVFGLANIKNDYTLVAINTSKVGESNWKTICFVSPEDFFTYHNKIIFSEGLFYCLGGLGTLAVFDPSRQTWDIHQLRRFSTSWFGTYLVDIEGDIFLLKVSSDYLRGYALNRNGDWTWEDKDKFDEGLTIFGDFRSCKWRSGLMSNMRNKLFLSKFLHPVIQTYVSDEGKYLPSNSCTLSWDEKKNVQSVWIEPPKQILHFL</sequence>
<protein>
    <submittedName>
        <fullName evidence="2">Galactose oxidase/kelch beta-propeller</fullName>
    </submittedName>
</protein>
<keyword evidence="3" id="KW-1185">Reference proteome</keyword>
<dbReference type="Pfam" id="PF03478">
    <property type="entry name" value="Beta-prop_KIB1-4"/>
    <property type="match status" value="1"/>
</dbReference>
<reference evidence="2 3" key="1">
    <citation type="submission" date="2020-12" db="EMBL/GenBank/DDBJ databases">
        <title>Concerted genomic and epigenomic changes stabilize Arabidopsis allopolyploids.</title>
        <authorList>
            <person name="Chen Z."/>
        </authorList>
    </citation>
    <scope>NUCLEOTIDE SEQUENCE [LARGE SCALE GENOMIC DNA]</scope>
    <source>
        <strain evidence="2">As9502</strain>
        <tissue evidence="2">Leaf</tissue>
    </source>
</reference>
<organism evidence="2 3">
    <name type="scientific">Arabidopsis suecica</name>
    <name type="common">Swedish thale-cress</name>
    <name type="synonym">Cardaminopsis suecica</name>
    <dbReference type="NCBI Taxonomy" id="45249"/>
    <lineage>
        <taxon>Eukaryota</taxon>
        <taxon>Viridiplantae</taxon>
        <taxon>Streptophyta</taxon>
        <taxon>Embryophyta</taxon>
        <taxon>Tracheophyta</taxon>
        <taxon>Spermatophyta</taxon>
        <taxon>Magnoliopsida</taxon>
        <taxon>eudicotyledons</taxon>
        <taxon>Gunneridae</taxon>
        <taxon>Pentapetalae</taxon>
        <taxon>rosids</taxon>
        <taxon>malvids</taxon>
        <taxon>Brassicales</taxon>
        <taxon>Brassicaceae</taxon>
        <taxon>Camelineae</taxon>
        <taxon>Arabidopsis</taxon>
    </lineage>
</organism>